<name>A0A815TVL8_9BILA</name>
<dbReference type="EMBL" id="CAJNOE010004022">
    <property type="protein sequence ID" value="CAF1508129.1"/>
    <property type="molecule type" value="Genomic_DNA"/>
</dbReference>
<organism evidence="2 4">
    <name type="scientific">Adineta steineri</name>
    <dbReference type="NCBI Taxonomy" id="433720"/>
    <lineage>
        <taxon>Eukaryota</taxon>
        <taxon>Metazoa</taxon>
        <taxon>Spiralia</taxon>
        <taxon>Gnathifera</taxon>
        <taxon>Rotifera</taxon>
        <taxon>Eurotatoria</taxon>
        <taxon>Bdelloidea</taxon>
        <taxon>Adinetida</taxon>
        <taxon>Adinetidae</taxon>
        <taxon>Adineta</taxon>
    </lineage>
</organism>
<comment type="caution">
    <text evidence="2">The sequence shown here is derived from an EMBL/GenBank/DDBJ whole genome shotgun (WGS) entry which is preliminary data.</text>
</comment>
<evidence type="ECO:0000313" key="4">
    <source>
        <dbReference type="Proteomes" id="UP000663860"/>
    </source>
</evidence>
<sequence>MSTTTRVIDNTDDQNEITDA</sequence>
<dbReference type="Proteomes" id="UP000663868">
    <property type="component" value="Unassembled WGS sequence"/>
</dbReference>
<accession>A0A815TVL8</accession>
<proteinExistence type="predicted"/>
<dbReference type="EMBL" id="CAJOBB010031167">
    <property type="protein sequence ID" value="CAF4448641.1"/>
    <property type="molecule type" value="Genomic_DNA"/>
</dbReference>
<gene>
    <name evidence="2" type="ORF">IZO911_LOCUS45324</name>
    <name evidence="3" type="ORF">KXQ929_LOCUS53818</name>
</gene>
<feature type="compositionally biased region" description="Acidic residues" evidence="1">
    <location>
        <begin position="10"/>
        <end position="20"/>
    </location>
</feature>
<dbReference type="Proteomes" id="UP000663860">
    <property type="component" value="Unassembled WGS sequence"/>
</dbReference>
<protein>
    <submittedName>
        <fullName evidence="2">Uncharacterized protein</fullName>
    </submittedName>
</protein>
<reference evidence="2" key="1">
    <citation type="submission" date="2021-02" db="EMBL/GenBank/DDBJ databases">
        <authorList>
            <person name="Nowell W R."/>
        </authorList>
    </citation>
    <scope>NUCLEOTIDE SEQUENCE</scope>
</reference>
<dbReference type="AlphaFoldDB" id="A0A815TVL8"/>
<feature type="non-terminal residue" evidence="2">
    <location>
        <position position="20"/>
    </location>
</feature>
<evidence type="ECO:0000313" key="2">
    <source>
        <dbReference type="EMBL" id="CAF1508129.1"/>
    </source>
</evidence>
<feature type="region of interest" description="Disordered" evidence="1">
    <location>
        <begin position="1"/>
        <end position="20"/>
    </location>
</feature>
<evidence type="ECO:0000313" key="3">
    <source>
        <dbReference type="EMBL" id="CAF4448641.1"/>
    </source>
</evidence>
<evidence type="ECO:0000256" key="1">
    <source>
        <dbReference type="SAM" id="MobiDB-lite"/>
    </source>
</evidence>